<keyword evidence="8" id="KW-0547">Nucleotide-binding</keyword>
<comment type="catalytic activity">
    <reaction evidence="13">
        <text>pyruvate + ATP + H2O = phosphoenolpyruvate + AMP + phosphate + 2 H(+)</text>
        <dbReference type="Rhea" id="RHEA:11364"/>
        <dbReference type="ChEBI" id="CHEBI:15361"/>
        <dbReference type="ChEBI" id="CHEBI:15377"/>
        <dbReference type="ChEBI" id="CHEBI:15378"/>
        <dbReference type="ChEBI" id="CHEBI:30616"/>
        <dbReference type="ChEBI" id="CHEBI:43474"/>
        <dbReference type="ChEBI" id="CHEBI:58702"/>
        <dbReference type="ChEBI" id="CHEBI:456215"/>
        <dbReference type="EC" id="2.7.9.2"/>
    </reaction>
</comment>
<dbReference type="InterPro" id="IPR006319">
    <property type="entry name" value="PEP_synth"/>
</dbReference>
<evidence type="ECO:0000256" key="12">
    <source>
        <dbReference type="ARBA" id="ARBA00033470"/>
    </source>
</evidence>
<evidence type="ECO:0000256" key="13">
    <source>
        <dbReference type="ARBA" id="ARBA00047700"/>
    </source>
</evidence>
<comment type="similarity">
    <text evidence="4">Belongs to the PEP-utilizing enzyme family.</text>
</comment>
<comment type="caution">
    <text evidence="15">The sequence shown here is derived from an EMBL/GenBank/DDBJ whole genome shotgun (WGS) entry which is preliminary data.</text>
</comment>
<dbReference type="InterPro" id="IPR002192">
    <property type="entry name" value="PPDK_AMP/ATP-bd"/>
</dbReference>
<keyword evidence="6" id="KW-0808">Transferase</keyword>
<dbReference type="Gene3D" id="3.30.1490.20">
    <property type="entry name" value="ATP-grasp fold, A domain"/>
    <property type="match status" value="1"/>
</dbReference>
<keyword evidence="7" id="KW-0479">Metal-binding</keyword>
<evidence type="ECO:0000256" key="5">
    <source>
        <dbReference type="ARBA" id="ARBA00011996"/>
    </source>
</evidence>
<feature type="non-terminal residue" evidence="15">
    <location>
        <position position="175"/>
    </location>
</feature>
<dbReference type="UniPathway" id="UPA00138"/>
<reference evidence="15" key="1">
    <citation type="journal article" date="2014" name="Front. Microbiol.">
        <title>High frequency of phylogenetically diverse reductive dehalogenase-homologous genes in deep subseafloor sedimentary metagenomes.</title>
        <authorList>
            <person name="Kawai M."/>
            <person name="Futagami T."/>
            <person name="Toyoda A."/>
            <person name="Takaki Y."/>
            <person name="Nishi S."/>
            <person name="Hori S."/>
            <person name="Arai W."/>
            <person name="Tsubouchi T."/>
            <person name="Morono Y."/>
            <person name="Uchiyama I."/>
            <person name="Ito T."/>
            <person name="Fujiyama A."/>
            <person name="Inagaki F."/>
            <person name="Takami H."/>
        </authorList>
    </citation>
    <scope>NUCLEOTIDE SEQUENCE</scope>
    <source>
        <strain evidence="15">Expedition CK06-06</strain>
    </source>
</reference>
<keyword evidence="9" id="KW-0418">Kinase</keyword>
<dbReference type="PANTHER" id="PTHR43030:SF1">
    <property type="entry name" value="PHOSPHOENOLPYRUVATE SYNTHASE"/>
    <property type="match status" value="1"/>
</dbReference>
<keyword evidence="11" id="KW-0460">Magnesium</keyword>
<evidence type="ECO:0000256" key="6">
    <source>
        <dbReference type="ARBA" id="ARBA00022679"/>
    </source>
</evidence>
<comment type="cofactor">
    <cofactor evidence="1">
        <name>Mg(2+)</name>
        <dbReference type="ChEBI" id="CHEBI:18420"/>
    </cofactor>
</comment>
<dbReference type="GO" id="GO:0046872">
    <property type="term" value="F:metal ion binding"/>
    <property type="evidence" value="ECO:0007669"/>
    <property type="project" value="UniProtKB-KW"/>
</dbReference>
<dbReference type="PANTHER" id="PTHR43030">
    <property type="entry name" value="PHOSPHOENOLPYRUVATE SYNTHASE"/>
    <property type="match status" value="1"/>
</dbReference>
<evidence type="ECO:0000256" key="2">
    <source>
        <dbReference type="ARBA" id="ARBA00002988"/>
    </source>
</evidence>
<evidence type="ECO:0000256" key="7">
    <source>
        <dbReference type="ARBA" id="ARBA00022723"/>
    </source>
</evidence>
<dbReference type="EMBL" id="BARS01017875">
    <property type="protein sequence ID" value="GAF88245.1"/>
    <property type="molecule type" value="Genomic_DNA"/>
</dbReference>
<name>X0UI89_9ZZZZ</name>
<dbReference type="FunFam" id="3.30.1490.20:FF:000010">
    <property type="entry name" value="Phosphoenolpyruvate synthase"/>
    <property type="match status" value="1"/>
</dbReference>
<dbReference type="AlphaFoldDB" id="X0UI89"/>
<gene>
    <name evidence="15" type="ORF">S01H1_29176</name>
</gene>
<sequence length="175" mass="19295">MKTIVWAHEVNKGSIPLVGGKGANLGEMLSVDLPVPQAFIVTADAFEHFITTMGIKDEIFKILDNANVDDEDSLTTSSISVREVVRSAKIPWNLEVDIVGAYNRLSGMAGEKETFVAVRSSATAEDLPEASFAGQQETFLNVHSKEDLLDKVRECWSSLYTPRAIFYREKRANSA</sequence>
<dbReference type="GO" id="GO:0005524">
    <property type="term" value="F:ATP binding"/>
    <property type="evidence" value="ECO:0007669"/>
    <property type="project" value="UniProtKB-KW"/>
</dbReference>
<evidence type="ECO:0000256" key="3">
    <source>
        <dbReference type="ARBA" id="ARBA00004742"/>
    </source>
</evidence>
<evidence type="ECO:0000256" key="8">
    <source>
        <dbReference type="ARBA" id="ARBA00022741"/>
    </source>
</evidence>
<keyword evidence="10" id="KW-0067">ATP-binding</keyword>
<evidence type="ECO:0000256" key="4">
    <source>
        <dbReference type="ARBA" id="ARBA00007837"/>
    </source>
</evidence>
<dbReference type="GO" id="GO:0006094">
    <property type="term" value="P:gluconeogenesis"/>
    <property type="evidence" value="ECO:0007669"/>
    <property type="project" value="UniProtKB-UniPathway"/>
</dbReference>
<evidence type="ECO:0000313" key="15">
    <source>
        <dbReference type="EMBL" id="GAF88245.1"/>
    </source>
</evidence>
<evidence type="ECO:0000256" key="10">
    <source>
        <dbReference type="ARBA" id="ARBA00022840"/>
    </source>
</evidence>
<proteinExistence type="inferred from homology"/>
<feature type="domain" description="Pyruvate phosphate dikinase AMP/ATP-binding" evidence="14">
    <location>
        <begin position="16"/>
        <end position="171"/>
    </location>
</feature>
<dbReference type="Pfam" id="PF01326">
    <property type="entry name" value="PPDK_N"/>
    <property type="match status" value="1"/>
</dbReference>
<comment type="function">
    <text evidence="2">Catalyzes the phosphorylation of pyruvate to phosphoenolpyruvate.</text>
</comment>
<accession>X0UI89</accession>
<dbReference type="InterPro" id="IPR013815">
    <property type="entry name" value="ATP_grasp_subdomain_1"/>
</dbReference>
<evidence type="ECO:0000256" key="1">
    <source>
        <dbReference type="ARBA" id="ARBA00001946"/>
    </source>
</evidence>
<dbReference type="GO" id="GO:0008986">
    <property type="term" value="F:pyruvate, water dikinase activity"/>
    <property type="evidence" value="ECO:0007669"/>
    <property type="project" value="UniProtKB-EC"/>
</dbReference>
<comment type="pathway">
    <text evidence="3">Carbohydrate biosynthesis; gluconeogenesis.</text>
</comment>
<organism evidence="15">
    <name type="scientific">marine sediment metagenome</name>
    <dbReference type="NCBI Taxonomy" id="412755"/>
    <lineage>
        <taxon>unclassified sequences</taxon>
        <taxon>metagenomes</taxon>
        <taxon>ecological metagenomes</taxon>
    </lineage>
</organism>
<protein>
    <recommendedName>
        <fullName evidence="5">pyruvate, water dikinase</fullName>
        <ecNumber evidence="5">2.7.9.2</ecNumber>
    </recommendedName>
    <alternativeName>
        <fullName evidence="12">Pyruvate, water dikinase</fullName>
    </alternativeName>
</protein>
<evidence type="ECO:0000259" key="14">
    <source>
        <dbReference type="Pfam" id="PF01326"/>
    </source>
</evidence>
<dbReference type="EC" id="2.7.9.2" evidence="5"/>
<evidence type="ECO:0000256" key="11">
    <source>
        <dbReference type="ARBA" id="ARBA00022842"/>
    </source>
</evidence>
<dbReference type="SUPFAM" id="SSF56059">
    <property type="entry name" value="Glutathione synthetase ATP-binding domain-like"/>
    <property type="match status" value="1"/>
</dbReference>
<evidence type="ECO:0000256" key="9">
    <source>
        <dbReference type="ARBA" id="ARBA00022777"/>
    </source>
</evidence>